<sequence>VMYYHNWEKQELDKAMGLCQHLSCLAKVFLSDLAVLDAYFTDYYDIYYACGVYESRFFNLKNANHICLIVFSKEDKEKGWIVDPSLKVIKKCFKEINCDRDIVNSAEVFTTNSTHRYIIEAKLGSSIREELQIKEDAFTHYSSSFDSYLPLFIYEDKSLILASFKMEQGKVFAEYYEHKENCDFSNIVQIDTHSEKYRQLYNYSQNFSIIDSLLTKVSIIDDSQVDGHKRLISAELEEDYMKILYYIELARRTHLNSIRRQLFQGTLSSLQLENAFLLFLF</sequence>
<accession>X0U8N6</accession>
<feature type="non-terminal residue" evidence="1">
    <location>
        <position position="1"/>
    </location>
</feature>
<dbReference type="AlphaFoldDB" id="X0U8N6"/>
<reference evidence="1" key="1">
    <citation type="journal article" date="2014" name="Front. Microbiol.">
        <title>High frequency of phylogenetically diverse reductive dehalogenase-homologous genes in deep subseafloor sedimentary metagenomes.</title>
        <authorList>
            <person name="Kawai M."/>
            <person name="Futagami T."/>
            <person name="Toyoda A."/>
            <person name="Takaki Y."/>
            <person name="Nishi S."/>
            <person name="Hori S."/>
            <person name="Arai W."/>
            <person name="Tsubouchi T."/>
            <person name="Morono Y."/>
            <person name="Uchiyama I."/>
            <person name="Ito T."/>
            <person name="Fujiyama A."/>
            <person name="Inagaki F."/>
            <person name="Takami H."/>
        </authorList>
    </citation>
    <scope>NUCLEOTIDE SEQUENCE</scope>
    <source>
        <strain evidence="1">Expedition CK06-06</strain>
    </source>
</reference>
<name>X0U8N6_9ZZZZ</name>
<evidence type="ECO:0000313" key="1">
    <source>
        <dbReference type="EMBL" id="GAF96727.1"/>
    </source>
</evidence>
<dbReference type="EMBL" id="BARS01010729">
    <property type="protein sequence ID" value="GAF96727.1"/>
    <property type="molecule type" value="Genomic_DNA"/>
</dbReference>
<protein>
    <submittedName>
        <fullName evidence="1">Uncharacterized protein</fullName>
    </submittedName>
</protein>
<proteinExistence type="predicted"/>
<gene>
    <name evidence="1" type="ORF">S01H1_19778</name>
</gene>
<comment type="caution">
    <text evidence="1">The sequence shown here is derived from an EMBL/GenBank/DDBJ whole genome shotgun (WGS) entry which is preliminary data.</text>
</comment>
<organism evidence="1">
    <name type="scientific">marine sediment metagenome</name>
    <dbReference type="NCBI Taxonomy" id="412755"/>
    <lineage>
        <taxon>unclassified sequences</taxon>
        <taxon>metagenomes</taxon>
        <taxon>ecological metagenomes</taxon>
    </lineage>
</organism>